<evidence type="ECO:0000259" key="8">
    <source>
        <dbReference type="Pfam" id="PF14738"/>
    </source>
</evidence>
<organism evidence="9 10">
    <name type="scientific">Oedothorax gibbosus</name>
    <dbReference type="NCBI Taxonomy" id="931172"/>
    <lineage>
        <taxon>Eukaryota</taxon>
        <taxon>Metazoa</taxon>
        <taxon>Ecdysozoa</taxon>
        <taxon>Arthropoda</taxon>
        <taxon>Chelicerata</taxon>
        <taxon>Arachnida</taxon>
        <taxon>Araneae</taxon>
        <taxon>Araneomorphae</taxon>
        <taxon>Entelegynae</taxon>
        <taxon>Araneoidea</taxon>
        <taxon>Linyphiidae</taxon>
        <taxon>Erigoninae</taxon>
        <taxon>Oedothorax</taxon>
    </lineage>
</organism>
<evidence type="ECO:0000256" key="1">
    <source>
        <dbReference type="ARBA" id="ARBA00004430"/>
    </source>
</evidence>
<proteinExistence type="inferred from homology"/>
<gene>
    <name evidence="9" type="ORF">JTE90_004652</name>
</gene>
<evidence type="ECO:0000256" key="4">
    <source>
        <dbReference type="ARBA" id="ARBA00023273"/>
    </source>
</evidence>
<keyword evidence="4" id="KW-0966">Cell projection</keyword>
<dbReference type="GO" id="GO:0005930">
    <property type="term" value="C:axoneme"/>
    <property type="evidence" value="ECO:0007669"/>
    <property type="project" value="UniProtKB-SubCell"/>
</dbReference>
<dbReference type="Proteomes" id="UP000827092">
    <property type="component" value="Unassembled WGS sequence"/>
</dbReference>
<evidence type="ECO:0000313" key="9">
    <source>
        <dbReference type="EMBL" id="KAG8188842.1"/>
    </source>
</evidence>
<reference evidence="9 10" key="1">
    <citation type="journal article" date="2022" name="Nat. Ecol. Evol.">
        <title>A masculinizing supergene underlies an exaggerated male reproductive morph in a spider.</title>
        <authorList>
            <person name="Hendrickx F."/>
            <person name="De Corte Z."/>
            <person name="Sonet G."/>
            <person name="Van Belleghem S.M."/>
            <person name="Kostlbacher S."/>
            <person name="Vangestel C."/>
        </authorList>
    </citation>
    <scope>NUCLEOTIDE SEQUENCE [LARGE SCALE GENOMIC DNA]</scope>
    <source>
        <strain evidence="9">W744_W776</strain>
    </source>
</reference>
<feature type="domain" description="CFAP91" evidence="8">
    <location>
        <begin position="73"/>
        <end position="224"/>
    </location>
</feature>
<evidence type="ECO:0000256" key="7">
    <source>
        <dbReference type="SAM" id="MobiDB-lite"/>
    </source>
</evidence>
<comment type="caution">
    <text evidence="9">The sequence shown here is derived from an EMBL/GenBank/DDBJ whole genome shotgun (WGS) entry which is preliminary data.</text>
</comment>
<dbReference type="AlphaFoldDB" id="A0AAV6UWL6"/>
<accession>A0AAV6UWL6</accession>
<dbReference type="PANTHER" id="PTHR22455:SF10">
    <property type="entry name" value="CILIA- AND FLAGELLA-ASSOCIATED PROTEIN 91"/>
    <property type="match status" value="1"/>
</dbReference>
<evidence type="ECO:0000313" key="10">
    <source>
        <dbReference type="Proteomes" id="UP000827092"/>
    </source>
</evidence>
<evidence type="ECO:0000256" key="6">
    <source>
        <dbReference type="ARBA" id="ARBA00029555"/>
    </source>
</evidence>
<dbReference type="EMBL" id="JAFNEN010000229">
    <property type="protein sequence ID" value="KAG8188842.1"/>
    <property type="molecule type" value="Genomic_DNA"/>
</dbReference>
<dbReference type="InterPro" id="IPR026720">
    <property type="entry name" value="CFAP91"/>
</dbReference>
<sequence>MYNDFLITKTDFKYSDRKTSKHYSVSGANFCKYYQRPTKTSYAADGMSNTEAKGFNECHTNKNYNAPFQDKSTQTVYRESQSQTDPWDPPFTIIKKFKDPDILDLRNFCYGNGLPAGPLEVEQILNTKKLKALDCKSTSDTDDRQFKNKKQVIQNQVKSNWDNRIAVLNQAQQEKLALMRSNTVDDLKRYHMKKECILKSLWNNKKVELCKTHVQLEQKLQKELHVLDRNFSSYLNDHLTKNTSSKPKKHPEMTKGIDYVLNNHYLSNTFGASIVKKWLEEDSVSLTCDILPKTRSKIKNDALTEPEFHKFFEKKKAKHPPQIENEYPEEENHPEPTLKKPEVVLEPLVIEKKEVNLVTVLQQVLRGLACQKQMLDLIERHQDGLTTVLEPLYPGIADS</sequence>
<evidence type="ECO:0000256" key="3">
    <source>
        <dbReference type="ARBA" id="ARBA00023212"/>
    </source>
</evidence>
<keyword evidence="3" id="KW-0206">Cytoskeleton</keyword>
<dbReference type="PANTHER" id="PTHR22455">
    <property type="entry name" value="CILIA- AND FLAGELLA-ASSOCIATED PROTEIN 91"/>
    <property type="match status" value="1"/>
</dbReference>
<evidence type="ECO:0000256" key="5">
    <source>
        <dbReference type="ARBA" id="ARBA00029468"/>
    </source>
</evidence>
<dbReference type="Pfam" id="PF14738">
    <property type="entry name" value="CFAP91"/>
    <property type="match status" value="1"/>
</dbReference>
<dbReference type="InterPro" id="IPR032840">
    <property type="entry name" value="CFAP91_dom"/>
</dbReference>
<name>A0AAV6UWL6_9ARAC</name>
<keyword evidence="2" id="KW-0963">Cytoplasm</keyword>
<comment type="similarity">
    <text evidence="5">Belongs to the CFAP91 family.</text>
</comment>
<feature type="region of interest" description="Disordered" evidence="7">
    <location>
        <begin position="314"/>
        <end position="336"/>
    </location>
</feature>
<keyword evidence="10" id="KW-1185">Reference proteome</keyword>
<comment type="subcellular location">
    <subcellularLocation>
        <location evidence="1">Cytoplasm</location>
        <location evidence="1">Cytoskeleton</location>
        <location evidence="1">Cilium axoneme</location>
    </subcellularLocation>
</comment>
<evidence type="ECO:0000256" key="2">
    <source>
        <dbReference type="ARBA" id="ARBA00022490"/>
    </source>
</evidence>
<protein>
    <recommendedName>
        <fullName evidence="6">Cilia- and flagella-associated protein 91</fullName>
    </recommendedName>
</protein>